<accession>F2DFC6</accession>
<organism evidence="1">
    <name type="scientific">Hordeum vulgare subsp. vulgare</name>
    <name type="common">Domesticated barley</name>
    <dbReference type="NCBI Taxonomy" id="112509"/>
    <lineage>
        <taxon>Eukaryota</taxon>
        <taxon>Viridiplantae</taxon>
        <taxon>Streptophyta</taxon>
        <taxon>Embryophyta</taxon>
        <taxon>Tracheophyta</taxon>
        <taxon>Spermatophyta</taxon>
        <taxon>Magnoliopsida</taxon>
        <taxon>Liliopsida</taxon>
        <taxon>Poales</taxon>
        <taxon>Poaceae</taxon>
        <taxon>BOP clade</taxon>
        <taxon>Pooideae</taxon>
        <taxon>Triticodae</taxon>
        <taxon>Triticeae</taxon>
        <taxon>Hordeinae</taxon>
        <taxon>Hordeum</taxon>
    </lineage>
</organism>
<evidence type="ECO:0000313" key="1">
    <source>
        <dbReference type="EMBL" id="BAJ93797.1"/>
    </source>
</evidence>
<dbReference type="AlphaFoldDB" id="F2DFC6"/>
<dbReference type="EMBL" id="AK362593">
    <property type="protein sequence ID" value="BAJ93797.1"/>
    <property type="molecule type" value="mRNA"/>
</dbReference>
<reference evidence="1" key="1">
    <citation type="journal article" date="2011" name="Plant Physiol.">
        <title>Comprehensive sequence analysis of 24,783 barley full-length cDNAs derived from 12 clone libraries.</title>
        <authorList>
            <person name="Matsumoto T."/>
            <person name="Tanaka T."/>
            <person name="Sakai H."/>
            <person name="Amano N."/>
            <person name="Kanamori H."/>
            <person name="Kurita K."/>
            <person name="Kikuta A."/>
            <person name="Kamiya K."/>
            <person name="Yamamoto M."/>
            <person name="Ikawa H."/>
            <person name="Fujii N."/>
            <person name="Hori K."/>
            <person name="Itoh T."/>
            <person name="Sato K."/>
        </authorList>
    </citation>
    <scope>NUCLEOTIDE SEQUENCE</scope>
    <source>
        <tissue evidence="1">Shoot and root</tissue>
    </source>
</reference>
<sequence>MLLFKAHAKDIGQDLKRDSGVIEDINKKQDTVLTDLNR</sequence>
<name>F2DFC6_HORVV</name>
<proteinExistence type="evidence at transcript level"/>
<protein>
    <submittedName>
        <fullName evidence="1">Predicted protein</fullName>
    </submittedName>
</protein>